<reference evidence="1" key="1">
    <citation type="submission" date="2014-11" db="EMBL/GenBank/DDBJ databases">
        <authorList>
            <person name="Amaro Gonzalez C."/>
        </authorList>
    </citation>
    <scope>NUCLEOTIDE SEQUENCE</scope>
</reference>
<dbReference type="AlphaFoldDB" id="A0A0E9X8H0"/>
<evidence type="ECO:0000313" key="1">
    <source>
        <dbReference type="EMBL" id="JAH98899.1"/>
    </source>
</evidence>
<reference evidence="1" key="2">
    <citation type="journal article" date="2015" name="Fish Shellfish Immunol.">
        <title>Early steps in the European eel (Anguilla anguilla)-Vibrio vulnificus interaction in the gills: Role of the RtxA13 toxin.</title>
        <authorList>
            <person name="Callol A."/>
            <person name="Pajuelo D."/>
            <person name="Ebbesson L."/>
            <person name="Teles M."/>
            <person name="MacKenzie S."/>
            <person name="Amaro C."/>
        </authorList>
    </citation>
    <scope>NUCLEOTIDE SEQUENCE</scope>
</reference>
<organism evidence="1">
    <name type="scientific">Anguilla anguilla</name>
    <name type="common">European freshwater eel</name>
    <name type="synonym">Muraena anguilla</name>
    <dbReference type="NCBI Taxonomy" id="7936"/>
    <lineage>
        <taxon>Eukaryota</taxon>
        <taxon>Metazoa</taxon>
        <taxon>Chordata</taxon>
        <taxon>Craniata</taxon>
        <taxon>Vertebrata</taxon>
        <taxon>Euteleostomi</taxon>
        <taxon>Actinopterygii</taxon>
        <taxon>Neopterygii</taxon>
        <taxon>Teleostei</taxon>
        <taxon>Anguilliformes</taxon>
        <taxon>Anguillidae</taxon>
        <taxon>Anguilla</taxon>
    </lineage>
</organism>
<sequence>MRLYNNSYCCSSAKSNEMCHFYENQNSKWRPRERHFSIAVAKIQWLCCAVMKRNMVVAPKHDIRRKLKQDVQQQHFKTT</sequence>
<proteinExistence type="predicted"/>
<name>A0A0E9X8H0_ANGAN</name>
<accession>A0A0E9X8H0</accession>
<dbReference type="EMBL" id="GBXM01009678">
    <property type="protein sequence ID" value="JAH98899.1"/>
    <property type="molecule type" value="Transcribed_RNA"/>
</dbReference>
<protein>
    <submittedName>
        <fullName evidence="1">Uncharacterized protein</fullName>
    </submittedName>
</protein>